<keyword evidence="7" id="KW-1185">Reference proteome</keyword>
<reference evidence="7" key="1">
    <citation type="journal article" date="2013" name="Genome Announc.">
        <title>Draft Genome Sequence of the Dimorphic Prosthecate Bacterium Brevundimonas abyssalis TAR-001T.</title>
        <authorList>
            <person name="Tsubouchi T."/>
            <person name="Nishi S."/>
            <person name="Usui K."/>
            <person name="Shimane Y."/>
            <person name="Takaki Y."/>
            <person name="Maruyama T."/>
            <person name="Hatada Y."/>
        </authorList>
    </citation>
    <scope>NUCLEOTIDE SEQUENCE [LARGE SCALE GENOMIC DNA]</scope>
    <source>
        <strain evidence="7">TAR-001</strain>
    </source>
</reference>
<evidence type="ECO:0000313" key="7">
    <source>
        <dbReference type="Proteomes" id="UP000016569"/>
    </source>
</evidence>
<dbReference type="InterPro" id="IPR029058">
    <property type="entry name" value="AB_hydrolase_fold"/>
</dbReference>
<feature type="region of interest" description="Disordered" evidence="3">
    <location>
        <begin position="250"/>
        <end position="269"/>
    </location>
</feature>
<dbReference type="PANTHER" id="PTHR42776:SF27">
    <property type="entry name" value="DIPEPTIDYL PEPTIDASE FAMILY MEMBER 6"/>
    <property type="match status" value="1"/>
</dbReference>
<keyword evidence="2" id="KW-0720">Serine protease</keyword>
<keyword evidence="2" id="KW-0645">Protease</keyword>
<evidence type="ECO:0000313" key="6">
    <source>
        <dbReference type="EMBL" id="GAD58268.1"/>
    </source>
</evidence>
<name>A0A8E0KHI1_9CAUL</name>
<sequence length="708" mass="78653">MSFPYFARIVLLAFVTVFASAAQAQAQAQEPECADLHPDWSIEGETPTTVSAKDLVLLRDFGAVYPLAAQSPFGVSPDGQRIAIQLRQARPSSNTYCLGLFVIDRHADEPPALIDDGGDLVFPRPNHQGLGSFPVGHQQVIVPRWSPNGQSVAYLKREDGSTQVYVVSGDGSGGRFVTSSETDVEEFVWSPDGQEVIYATPAELVAAEAAILEEGRRGWRYDGRFHPLTQSRPYPAPIASEYRAAHLRTGAERPATEEEARRLNAETRSGRVVNSRENPVVWNHGIAWGGRLDQEVRLSPYRLQFRSGSGEDIICEFEACRSGAVGLWPSEDGRELYYLRREGPASSRFALYRFLSPHDEPQKIFETEDALSGCQMVAADLICGRETSLSPRSLVAIEPNSGRSTVLFDPNPEFRQRRLSRPTRLYWTNDAGEDAFGDLILPPDHREGDRHPLVVVGYSSIGFLRGGTGDEYPIQALVSRGFAVLSYNRPVTTAPPTRSGPDLNRQVLTNWRDRRSDYSALMAGLDLVIAQGVIDPDRIGLTGFSDGVSAAQFALLASDRFAAAALSGCCDDPVTSLTTAGPRWANETLIYAGYPPLSAMNTDHWRPMSLYQNADRVRTPLLINAADSEYLRALNTFQALVELNKPVDLFVFPDEHHVKWQPAHRLAIYERNLAWFDFWLRDVSSDLPHMIDDVSRWGAMRRGEQRTF</sequence>
<dbReference type="InterPro" id="IPR011659">
    <property type="entry name" value="WD40"/>
</dbReference>
<dbReference type="EMBL" id="BATC01000005">
    <property type="protein sequence ID" value="GAD58268.1"/>
    <property type="molecule type" value="Genomic_DNA"/>
</dbReference>
<dbReference type="SUPFAM" id="SSF82171">
    <property type="entry name" value="DPP6 N-terminal domain-like"/>
    <property type="match status" value="1"/>
</dbReference>
<dbReference type="Gene3D" id="3.40.50.1820">
    <property type="entry name" value="alpha/beta hydrolase"/>
    <property type="match status" value="1"/>
</dbReference>
<dbReference type="InterPro" id="IPR001375">
    <property type="entry name" value="Peptidase_S9_cat"/>
</dbReference>
<dbReference type="OrthoDB" id="100212at2"/>
<evidence type="ECO:0000259" key="5">
    <source>
        <dbReference type="Pfam" id="PF00326"/>
    </source>
</evidence>
<feature type="signal peptide" evidence="4">
    <location>
        <begin position="1"/>
        <end position="24"/>
    </location>
</feature>
<evidence type="ECO:0000256" key="4">
    <source>
        <dbReference type="SAM" id="SignalP"/>
    </source>
</evidence>
<dbReference type="Proteomes" id="UP000016569">
    <property type="component" value="Unassembled WGS sequence"/>
</dbReference>
<evidence type="ECO:0000256" key="2">
    <source>
        <dbReference type="ARBA" id="ARBA00022825"/>
    </source>
</evidence>
<dbReference type="InterPro" id="IPR011042">
    <property type="entry name" value="6-blade_b-propeller_TolB-like"/>
</dbReference>
<comment type="caution">
    <text evidence="6">The sequence shown here is derived from an EMBL/GenBank/DDBJ whole genome shotgun (WGS) entry which is preliminary data.</text>
</comment>
<proteinExistence type="predicted"/>
<dbReference type="AlphaFoldDB" id="A0A8E0KHI1"/>
<keyword evidence="1" id="KW-0378">Hydrolase</keyword>
<gene>
    <name evidence="6" type="ORF">MBEBAB_0518</name>
</gene>
<protein>
    <submittedName>
        <fullName evidence="6">Acylamino-acid-releasing enzyme</fullName>
    </submittedName>
</protein>
<dbReference type="GO" id="GO:0004252">
    <property type="term" value="F:serine-type endopeptidase activity"/>
    <property type="evidence" value="ECO:0007669"/>
    <property type="project" value="TreeGrafter"/>
</dbReference>
<organism evidence="6 7">
    <name type="scientific">Brevundimonas abyssalis TAR-001</name>
    <dbReference type="NCBI Taxonomy" id="1391729"/>
    <lineage>
        <taxon>Bacteria</taxon>
        <taxon>Pseudomonadati</taxon>
        <taxon>Pseudomonadota</taxon>
        <taxon>Alphaproteobacteria</taxon>
        <taxon>Caulobacterales</taxon>
        <taxon>Caulobacteraceae</taxon>
        <taxon>Brevundimonas</taxon>
    </lineage>
</organism>
<evidence type="ECO:0000256" key="1">
    <source>
        <dbReference type="ARBA" id="ARBA00022801"/>
    </source>
</evidence>
<feature type="domain" description="Peptidase S9 prolyl oligopeptidase catalytic" evidence="5">
    <location>
        <begin position="477"/>
        <end position="680"/>
    </location>
</feature>
<dbReference type="GO" id="GO:0006508">
    <property type="term" value="P:proteolysis"/>
    <property type="evidence" value="ECO:0007669"/>
    <property type="project" value="InterPro"/>
</dbReference>
<feature type="chain" id="PRO_5034211311" evidence="4">
    <location>
        <begin position="25"/>
        <end position="708"/>
    </location>
</feature>
<dbReference type="SUPFAM" id="SSF53474">
    <property type="entry name" value="alpha/beta-Hydrolases"/>
    <property type="match status" value="1"/>
</dbReference>
<accession>A0A8E0KHI1</accession>
<dbReference type="NCBIfam" id="NF033523">
    <property type="entry name" value="lasso_peptidase"/>
    <property type="match status" value="1"/>
</dbReference>
<dbReference type="InterPro" id="IPR053536">
    <property type="entry name" value="Lasso_peptide_isopeptidase"/>
</dbReference>
<dbReference type="PANTHER" id="PTHR42776">
    <property type="entry name" value="SERINE PEPTIDASE S9 FAMILY MEMBER"/>
    <property type="match status" value="1"/>
</dbReference>
<evidence type="ECO:0000256" key="3">
    <source>
        <dbReference type="SAM" id="MobiDB-lite"/>
    </source>
</evidence>
<dbReference type="Pfam" id="PF00326">
    <property type="entry name" value="Peptidase_S9"/>
    <property type="match status" value="1"/>
</dbReference>
<keyword evidence="4" id="KW-0732">Signal</keyword>
<dbReference type="Gene3D" id="2.120.10.30">
    <property type="entry name" value="TolB, C-terminal domain"/>
    <property type="match status" value="1"/>
</dbReference>
<dbReference type="Pfam" id="PF07676">
    <property type="entry name" value="PD40"/>
    <property type="match status" value="1"/>
</dbReference>
<dbReference type="RefSeq" id="WP_021696364.1">
    <property type="nucleotide sequence ID" value="NZ_BATC01000005.1"/>
</dbReference>